<dbReference type="InterPro" id="IPR009072">
    <property type="entry name" value="Histone-fold"/>
</dbReference>
<dbReference type="AlphaFoldDB" id="A0A8H8R7A8"/>
<feature type="region of interest" description="Disordered" evidence="5">
    <location>
        <begin position="46"/>
        <end position="199"/>
    </location>
</feature>
<dbReference type="RefSeq" id="XP_031007633.1">
    <property type="nucleotide sequence ID" value="XM_031147104.1"/>
</dbReference>
<sequence length="564" mass="62255">MSTNPQNGNAPPDGSSARPPRITPRNSDLDDVLIAAAAKETPYGTLRQLANIPRPITPLRRASSAGPPSQRSTRRTPAGQLRTPGAAQRIYGSGRRAVAVTPHGRAAQRELEARRAGLTPARKDRRRSGRQQRETPRDTLRALSRILAPKTLPIVPTPHGPRPPNVNFRLPGEDDLDDGPELERPRLSLPIGDEEDDDDSLLLPPQSAGLEDENFTVQSVELGRRAISEQPLNRFSRGSFGSVRLSDQFADLNQLEFDGRDVYDSSIMAGQAFEDDDIPGDVSGFPGHSDNTETLRDLGLDRGRISLASGRNSDIQPGTVSADDTETFVFTVPPRDVTELQVSDQTEESLIRVEDEVQYELPYDVPNENVPDEDDDEVENIEDHDLASSPPPAGMDISLQDTTLQDGDLVSATKLKAARKKRMKISKHGIQYPSLPVGVVKKLATSYAQMGGNSRTKLSKDTLDAIMQASDWFFEQVSDDLGAYAKHAGRKTIDESDIVTLMARLFWHGLIFENRQRQTNATTTPFSLAQRHLPRELLQDLRMVPPSKLKKGRQLERVAEEAEE</sequence>
<evidence type="ECO:0000259" key="6">
    <source>
        <dbReference type="Pfam" id="PF15511"/>
    </source>
</evidence>
<accession>A0A8H8R7A8</accession>
<evidence type="ECO:0000313" key="8">
    <source>
        <dbReference type="Proteomes" id="UP000431533"/>
    </source>
</evidence>
<feature type="compositionally biased region" description="Basic and acidic residues" evidence="5">
    <location>
        <begin position="131"/>
        <end position="140"/>
    </location>
</feature>
<dbReference type="GO" id="GO:0000712">
    <property type="term" value="P:resolution of meiotic recombination intermediates"/>
    <property type="evidence" value="ECO:0007669"/>
    <property type="project" value="TreeGrafter"/>
</dbReference>
<feature type="region of interest" description="Disordered" evidence="5">
    <location>
        <begin position="1"/>
        <end position="30"/>
    </location>
</feature>
<dbReference type="GO" id="GO:0003682">
    <property type="term" value="F:chromatin binding"/>
    <property type="evidence" value="ECO:0007669"/>
    <property type="project" value="TreeGrafter"/>
</dbReference>
<comment type="caution">
    <text evidence="7">The sequence shown here is derived from an EMBL/GenBank/DDBJ whole genome shotgun (WGS) entry which is preliminary data.</text>
</comment>
<comment type="subcellular location">
    <subcellularLocation>
        <location evidence="2">Chromosome</location>
    </subcellularLocation>
    <subcellularLocation>
        <location evidence="1">Nucleus</location>
    </subcellularLocation>
</comment>
<dbReference type="GeneID" id="41982324"/>
<protein>
    <submittedName>
        <fullName evidence="7">Inner kinetochore subunit</fullName>
    </submittedName>
</protein>
<dbReference type="GO" id="GO:0031297">
    <property type="term" value="P:replication fork processing"/>
    <property type="evidence" value="ECO:0007669"/>
    <property type="project" value="TreeGrafter"/>
</dbReference>
<evidence type="ECO:0000256" key="5">
    <source>
        <dbReference type="SAM" id="MobiDB-lite"/>
    </source>
</evidence>
<reference evidence="7 8" key="1">
    <citation type="submission" date="2018-05" db="EMBL/GenBank/DDBJ databases">
        <title>Genome sequencing and assembly of the regulated plant pathogen Lachnellula willkommii and related sister species for the development of diagnostic species identification markers.</title>
        <authorList>
            <person name="Giroux E."/>
            <person name="Bilodeau G."/>
        </authorList>
    </citation>
    <scope>NUCLEOTIDE SEQUENCE [LARGE SCALE GENOMIC DNA]</scope>
    <source>
        <strain evidence="7 8">CBS 185.66</strain>
    </source>
</reference>
<evidence type="ECO:0000256" key="2">
    <source>
        <dbReference type="ARBA" id="ARBA00004286"/>
    </source>
</evidence>
<proteinExistence type="predicted"/>
<dbReference type="CDD" id="cd22920">
    <property type="entry name" value="HFD_CENP-T"/>
    <property type="match status" value="1"/>
</dbReference>
<evidence type="ECO:0000313" key="7">
    <source>
        <dbReference type="EMBL" id="TVY28845.1"/>
    </source>
</evidence>
<evidence type="ECO:0000256" key="4">
    <source>
        <dbReference type="ARBA" id="ARBA00023242"/>
    </source>
</evidence>
<dbReference type="GO" id="GO:0071821">
    <property type="term" value="C:FANCM-MHF complex"/>
    <property type="evidence" value="ECO:0007669"/>
    <property type="project" value="TreeGrafter"/>
</dbReference>
<organism evidence="7 8">
    <name type="scientific">Lachnellula hyalina</name>
    <dbReference type="NCBI Taxonomy" id="1316788"/>
    <lineage>
        <taxon>Eukaryota</taxon>
        <taxon>Fungi</taxon>
        <taxon>Dikarya</taxon>
        <taxon>Ascomycota</taxon>
        <taxon>Pezizomycotina</taxon>
        <taxon>Leotiomycetes</taxon>
        <taxon>Helotiales</taxon>
        <taxon>Lachnaceae</taxon>
        <taxon>Lachnellula</taxon>
    </lineage>
</organism>
<dbReference type="EMBL" id="QGMH01000025">
    <property type="protein sequence ID" value="TVY28845.1"/>
    <property type="molecule type" value="Genomic_DNA"/>
</dbReference>
<evidence type="ECO:0000256" key="1">
    <source>
        <dbReference type="ARBA" id="ARBA00004123"/>
    </source>
</evidence>
<dbReference type="Pfam" id="PF15511">
    <property type="entry name" value="CENP-T_C"/>
    <property type="match status" value="1"/>
</dbReference>
<dbReference type="Proteomes" id="UP000431533">
    <property type="component" value="Unassembled WGS sequence"/>
</dbReference>
<evidence type="ECO:0000256" key="3">
    <source>
        <dbReference type="ARBA" id="ARBA00022454"/>
    </source>
</evidence>
<keyword evidence="8" id="KW-1185">Reference proteome</keyword>
<dbReference type="Gene3D" id="1.10.20.10">
    <property type="entry name" value="Histone, subunit A"/>
    <property type="match status" value="1"/>
</dbReference>
<feature type="compositionally biased region" description="Pro residues" evidence="5">
    <location>
        <begin position="155"/>
        <end position="164"/>
    </location>
</feature>
<dbReference type="PANTHER" id="PTHR22980">
    <property type="entry name" value="CORTISTATIN"/>
    <property type="match status" value="1"/>
</dbReference>
<feature type="domain" description="CENP-T/Histone H4 histone fold" evidence="6">
    <location>
        <begin position="428"/>
        <end position="545"/>
    </location>
</feature>
<gene>
    <name evidence="7" type="primary">cnp20</name>
    <name evidence="7" type="ORF">LHYA1_G002126</name>
</gene>
<keyword evidence="3" id="KW-0158">Chromosome</keyword>
<keyword evidence="4" id="KW-0539">Nucleus</keyword>
<dbReference type="InterPro" id="IPR035425">
    <property type="entry name" value="CENP-T/H4_C"/>
</dbReference>
<dbReference type="GO" id="GO:0046982">
    <property type="term" value="F:protein heterodimerization activity"/>
    <property type="evidence" value="ECO:0007669"/>
    <property type="project" value="InterPro"/>
</dbReference>
<dbReference type="GO" id="GO:0005694">
    <property type="term" value="C:chromosome"/>
    <property type="evidence" value="ECO:0007669"/>
    <property type="project" value="UniProtKB-SubCell"/>
</dbReference>
<dbReference type="PANTHER" id="PTHR22980:SF5">
    <property type="entry name" value="CENP-T_HISTONE H4 HISTONE FOLD DOMAIN-CONTAINING PROTEIN"/>
    <property type="match status" value="1"/>
</dbReference>
<name>A0A8H8R7A8_9HELO</name>
<dbReference type="SUPFAM" id="SSF47113">
    <property type="entry name" value="Histone-fold"/>
    <property type="match status" value="1"/>
</dbReference>
<dbReference type="OrthoDB" id="10071681at2759"/>